<dbReference type="Proteomes" id="UP000177187">
    <property type="component" value="Unassembled WGS sequence"/>
</dbReference>
<dbReference type="AlphaFoldDB" id="A0A1F5EXL3"/>
<proteinExistence type="predicted"/>
<sequence>MKETTPPVIPATPRPVELAETPEVTATTDRVIADFEDMDGWGFTGYPGEVDGYLTQSYDDEPSHDGDCAAKLVYDFSSTGGVTAAAYAQTAHLLPLNWDSLSLWVYGDGSGHWLRAEFVDSTGEKFVGNLTPTVDWKDSWRLCTLSQSELVGLRDAGVRRHPPLALTRIYLVVLPTGEHDSGEIYFDTLTLK</sequence>
<dbReference type="InterPro" id="IPR008979">
    <property type="entry name" value="Galactose-bd-like_sf"/>
</dbReference>
<evidence type="ECO:0000313" key="1">
    <source>
        <dbReference type="EMBL" id="OGD72153.1"/>
    </source>
</evidence>
<dbReference type="EMBL" id="MFAF01000130">
    <property type="protein sequence ID" value="OGD72153.1"/>
    <property type="molecule type" value="Genomic_DNA"/>
</dbReference>
<dbReference type="SUPFAM" id="SSF49785">
    <property type="entry name" value="Galactose-binding domain-like"/>
    <property type="match status" value="1"/>
</dbReference>
<gene>
    <name evidence="1" type="ORF">A2Y64_03975</name>
</gene>
<dbReference type="Gene3D" id="2.60.120.430">
    <property type="entry name" value="Galactose-binding lectin"/>
    <property type="match status" value="1"/>
</dbReference>
<comment type="caution">
    <text evidence="1">The sequence shown here is derived from an EMBL/GenBank/DDBJ whole genome shotgun (WGS) entry which is preliminary data.</text>
</comment>
<name>A0A1F5EXL3_9BACT</name>
<reference evidence="1 2" key="1">
    <citation type="journal article" date="2016" name="Nat. Commun.">
        <title>Thousands of microbial genomes shed light on interconnected biogeochemical processes in an aquifer system.</title>
        <authorList>
            <person name="Anantharaman K."/>
            <person name="Brown C.T."/>
            <person name="Hug L.A."/>
            <person name="Sharon I."/>
            <person name="Castelle C.J."/>
            <person name="Probst A.J."/>
            <person name="Thomas B.C."/>
            <person name="Singh A."/>
            <person name="Wilkins M.J."/>
            <person name="Karaoz U."/>
            <person name="Brodie E.L."/>
            <person name="Williams K.H."/>
            <person name="Hubbard S.S."/>
            <person name="Banfield J.F."/>
        </authorList>
    </citation>
    <scope>NUCLEOTIDE SEQUENCE [LARGE SCALE GENOMIC DNA]</scope>
</reference>
<accession>A0A1F5EXL3</accession>
<evidence type="ECO:0008006" key="3">
    <source>
        <dbReference type="Google" id="ProtNLM"/>
    </source>
</evidence>
<protein>
    <recommendedName>
        <fullName evidence="3">CBM11 domain-containing protein</fullName>
    </recommendedName>
</protein>
<dbReference type="STRING" id="1817816.A2Y64_03975"/>
<organism evidence="1 2">
    <name type="scientific">Candidatus Coatesbacteria bacterium RBG_13_66_14</name>
    <dbReference type="NCBI Taxonomy" id="1817816"/>
    <lineage>
        <taxon>Bacteria</taxon>
        <taxon>Candidatus Coatesiibacteriota</taxon>
    </lineage>
</organism>
<evidence type="ECO:0000313" key="2">
    <source>
        <dbReference type="Proteomes" id="UP000177187"/>
    </source>
</evidence>